<dbReference type="PROSITE" id="PS01081">
    <property type="entry name" value="HTH_TETR_1"/>
    <property type="match status" value="1"/>
</dbReference>
<dbReference type="PANTHER" id="PTHR47752">
    <property type="entry name" value="HTH-TYPE TRANSCRIPTIONAL REPRESSOR FABR"/>
    <property type="match status" value="1"/>
</dbReference>
<comment type="caution">
    <text evidence="6">The sequence shown here is derived from an EMBL/GenBank/DDBJ whole genome shotgun (WGS) entry which is preliminary data.</text>
</comment>
<dbReference type="FunFam" id="1.10.10.60:FF:000034">
    <property type="entry name" value="HTH-type transcriptional repressor FabR"/>
    <property type="match status" value="1"/>
</dbReference>
<dbReference type="InterPro" id="IPR036271">
    <property type="entry name" value="Tet_transcr_reg_TetR-rel_C_sf"/>
</dbReference>
<feature type="domain" description="HTH tetR-type" evidence="5">
    <location>
        <begin position="35"/>
        <end position="95"/>
    </location>
</feature>
<dbReference type="EMBL" id="BJLH01000025">
    <property type="protein sequence ID" value="GEA62676.1"/>
    <property type="molecule type" value="Genomic_DNA"/>
</dbReference>
<dbReference type="InterPro" id="IPR009057">
    <property type="entry name" value="Homeodomain-like_sf"/>
</dbReference>
<evidence type="ECO:0000256" key="2">
    <source>
        <dbReference type="ARBA" id="ARBA00023125"/>
    </source>
</evidence>
<sequence>MGSESLQIEKQLCFIGAGQKEYEWNMGVRAEQKQKTRRAIIDSAFGQLSAGRSFSSMSLREVAREAGIAPTSFYRHFDDMDQLGIVMVDEAGLLLRQLMRRARERIQPDRSVIQTSIETFVEFIETNPDIFRLLLRERSGTSEEFRAAVAREIQFFCAELADYLNAQQLPREIASLQAEAIVTLVFSSGAEFLDIEPNQRAAHRQRLVDQVRMISLGAHAMNQFQNKND</sequence>
<evidence type="ECO:0000313" key="6">
    <source>
        <dbReference type="EMBL" id="GEA62676.1"/>
    </source>
</evidence>
<keyword evidence="7" id="KW-1185">Reference proteome</keyword>
<dbReference type="InterPro" id="IPR050692">
    <property type="entry name" value="HTH_transcr_repressor_FabR"/>
</dbReference>
<dbReference type="GO" id="GO:0003677">
    <property type="term" value="F:DNA binding"/>
    <property type="evidence" value="ECO:0007669"/>
    <property type="project" value="UniProtKB-UniRule"/>
</dbReference>
<name>A0A4Y3ITQ1_9VIBR</name>
<evidence type="ECO:0000256" key="3">
    <source>
        <dbReference type="ARBA" id="ARBA00023163"/>
    </source>
</evidence>
<feature type="DNA-binding region" description="H-T-H motif" evidence="4">
    <location>
        <begin position="58"/>
        <end position="77"/>
    </location>
</feature>
<dbReference type="PANTHER" id="PTHR47752:SF1">
    <property type="entry name" value="HTH-TYPE TRANSCRIPTIONAL REPRESSOR FABR"/>
    <property type="match status" value="1"/>
</dbReference>
<dbReference type="SUPFAM" id="SSF46689">
    <property type="entry name" value="Homeodomain-like"/>
    <property type="match status" value="1"/>
</dbReference>
<dbReference type="Gene3D" id="1.10.10.60">
    <property type="entry name" value="Homeodomain-like"/>
    <property type="match status" value="1"/>
</dbReference>
<evidence type="ECO:0000256" key="1">
    <source>
        <dbReference type="ARBA" id="ARBA00023015"/>
    </source>
</evidence>
<accession>A0A4Y3ITQ1</accession>
<dbReference type="Gene3D" id="1.10.357.10">
    <property type="entry name" value="Tetracycline Repressor, domain 2"/>
    <property type="match status" value="1"/>
</dbReference>
<evidence type="ECO:0000259" key="5">
    <source>
        <dbReference type="PROSITE" id="PS50977"/>
    </source>
</evidence>
<keyword evidence="1" id="KW-0805">Transcription regulation</keyword>
<keyword evidence="2 4" id="KW-0238">DNA-binding</keyword>
<proteinExistence type="predicted"/>
<organism evidence="6 7">
    <name type="scientific">Vibrio comitans NBRC 102076</name>
    <dbReference type="NCBI Taxonomy" id="1219078"/>
    <lineage>
        <taxon>Bacteria</taxon>
        <taxon>Pseudomonadati</taxon>
        <taxon>Pseudomonadota</taxon>
        <taxon>Gammaproteobacteria</taxon>
        <taxon>Vibrionales</taxon>
        <taxon>Vibrionaceae</taxon>
        <taxon>Vibrio</taxon>
    </lineage>
</organism>
<dbReference type="Proteomes" id="UP000318242">
    <property type="component" value="Unassembled WGS sequence"/>
</dbReference>
<keyword evidence="3" id="KW-0804">Transcription</keyword>
<evidence type="ECO:0000313" key="7">
    <source>
        <dbReference type="Proteomes" id="UP000318242"/>
    </source>
</evidence>
<dbReference type="InterPro" id="IPR023772">
    <property type="entry name" value="DNA-bd_HTH_TetR-type_CS"/>
</dbReference>
<gene>
    <name evidence="6" type="ORF">VCO01S_38690</name>
</gene>
<dbReference type="InterPro" id="IPR001647">
    <property type="entry name" value="HTH_TetR"/>
</dbReference>
<dbReference type="SUPFAM" id="SSF48498">
    <property type="entry name" value="Tetracyclin repressor-like, C-terminal domain"/>
    <property type="match status" value="1"/>
</dbReference>
<protein>
    <submittedName>
        <fullName evidence="6">DNA-binding transcriptional regulator FabR</fullName>
    </submittedName>
</protein>
<dbReference type="Pfam" id="PF00440">
    <property type="entry name" value="TetR_N"/>
    <property type="match status" value="1"/>
</dbReference>
<reference evidence="6 7" key="1">
    <citation type="submission" date="2019-06" db="EMBL/GenBank/DDBJ databases">
        <title>Whole genome shotgun sequence of Vibrio comitans NBRC 102076.</title>
        <authorList>
            <person name="Hosoyama A."/>
            <person name="Uohara A."/>
            <person name="Ohji S."/>
            <person name="Ichikawa N."/>
        </authorList>
    </citation>
    <scope>NUCLEOTIDE SEQUENCE [LARGE SCALE GENOMIC DNA]</scope>
    <source>
        <strain evidence="6 7">NBRC 102076</strain>
    </source>
</reference>
<evidence type="ECO:0000256" key="4">
    <source>
        <dbReference type="PROSITE-ProRule" id="PRU00335"/>
    </source>
</evidence>
<dbReference type="NCBIfam" id="NF008402">
    <property type="entry name" value="PRK11202.1"/>
    <property type="match status" value="1"/>
</dbReference>
<dbReference type="Pfam" id="PF21943">
    <property type="entry name" value="TetR_C_46"/>
    <property type="match status" value="1"/>
</dbReference>
<dbReference type="InterPro" id="IPR054129">
    <property type="entry name" value="DesT_TetR_C"/>
</dbReference>
<dbReference type="AlphaFoldDB" id="A0A4Y3ITQ1"/>
<dbReference type="PROSITE" id="PS50977">
    <property type="entry name" value="HTH_TETR_2"/>
    <property type="match status" value="1"/>
</dbReference>